<keyword evidence="1" id="KW-1133">Transmembrane helix</keyword>
<feature type="transmembrane region" description="Helical" evidence="1">
    <location>
        <begin position="43"/>
        <end position="66"/>
    </location>
</feature>
<evidence type="ECO:0000256" key="1">
    <source>
        <dbReference type="SAM" id="Phobius"/>
    </source>
</evidence>
<protein>
    <submittedName>
        <fullName evidence="2">(Mediterranean fruit fly) hypothetical protein</fullName>
    </submittedName>
</protein>
<dbReference type="AlphaFoldDB" id="A0A811TXX7"/>
<accession>A0A811TXX7</accession>
<evidence type="ECO:0000313" key="3">
    <source>
        <dbReference type="Proteomes" id="UP000606786"/>
    </source>
</evidence>
<evidence type="ECO:0000313" key="2">
    <source>
        <dbReference type="EMBL" id="CAD6991642.1"/>
    </source>
</evidence>
<proteinExistence type="predicted"/>
<gene>
    <name evidence="2" type="ORF">CCAP1982_LOCUS556</name>
</gene>
<keyword evidence="1" id="KW-0472">Membrane</keyword>
<reference evidence="2" key="1">
    <citation type="submission" date="2020-11" db="EMBL/GenBank/DDBJ databases">
        <authorList>
            <person name="Whitehead M."/>
        </authorList>
    </citation>
    <scope>NUCLEOTIDE SEQUENCE</scope>
    <source>
        <strain evidence="2">EGII</strain>
    </source>
</reference>
<name>A0A811TXX7_CERCA</name>
<sequence>MISSFPFLSLVLALYAVLPSTHLNYDNFHNISGIDGNALPVFLVQLPLLLLVLELSAFQVLALVLATA</sequence>
<keyword evidence="3" id="KW-1185">Reference proteome</keyword>
<keyword evidence="1" id="KW-0812">Transmembrane</keyword>
<dbReference type="Proteomes" id="UP000606786">
    <property type="component" value="Unassembled WGS sequence"/>
</dbReference>
<dbReference type="EMBL" id="CAJHJT010000001">
    <property type="protein sequence ID" value="CAD6991642.1"/>
    <property type="molecule type" value="Genomic_DNA"/>
</dbReference>
<organism evidence="2 3">
    <name type="scientific">Ceratitis capitata</name>
    <name type="common">Mediterranean fruit fly</name>
    <name type="synonym">Tephritis capitata</name>
    <dbReference type="NCBI Taxonomy" id="7213"/>
    <lineage>
        <taxon>Eukaryota</taxon>
        <taxon>Metazoa</taxon>
        <taxon>Ecdysozoa</taxon>
        <taxon>Arthropoda</taxon>
        <taxon>Hexapoda</taxon>
        <taxon>Insecta</taxon>
        <taxon>Pterygota</taxon>
        <taxon>Neoptera</taxon>
        <taxon>Endopterygota</taxon>
        <taxon>Diptera</taxon>
        <taxon>Brachycera</taxon>
        <taxon>Muscomorpha</taxon>
        <taxon>Tephritoidea</taxon>
        <taxon>Tephritidae</taxon>
        <taxon>Ceratitis</taxon>
        <taxon>Ceratitis</taxon>
    </lineage>
</organism>
<comment type="caution">
    <text evidence="2">The sequence shown here is derived from an EMBL/GenBank/DDBJ whole genome shotgun (WGS) entry which is preliminary data.</text>
</comment>